<dbReference type="EMBL" id="BAAAXQ010000024">
    <property type="protein sequence ID" value="GAA3014303.1"/>
    <property type="molecule type" value="Genomic_DNA"/>
</dbReference>
<keyword evidence="3" id="KW-1185">Reference proteome</keyword>
<protein>
    <submittedName>
        <fullName evidence="2">Class II fructose-1,6-bisphosphate aldolase</fullName>
    </submittedName>
</protein>
<dbReference type="PANTHER" id="PTHR30304">
    <property type="entry name" value="D-TAGATOSE-1,6-BISPHOSPHATE ALDOLASE"/>
    <property type="match status" value="1"/>
</dbReference>
<proteinExistence type="predicted"/>
<dbReference type="InterPro" id="IPR000771">
    <property type="entry name" value="FBA_II"/>
</dbReference>
<evidence type="ECO:0000256" key="1">
    <source>
        <dbReference type="ARBA" id="ARBA00001947"/>
    </source>
</evidence>
<comment type="cofactor">
    <cofactor evidence="1">
        <name>Zn(2+)</name>
        <dbReference type="ChEBI" id="CHEBI:29105"/>
    </cofactor>
</comment>
<sequence length="289" mass="31947">MLVTMKEILAEAEKDKSAIGCINTPNMEMLRGIIAAAEELNTPIIIDHAQVHDSLIPVEQIGPYMVEHAKKAKVPVCVHVDHGRDMSFIMRCIQAGFSSVMYDRSDLSFEENLKAVQDFVPIAHAGGLTVEAEFDVMPSGEVDTHDGTSVDQTDLSAYMTDPQQAARFAEETNVDAIACLIGTVHGFYNTEPKLDIQRVRDCRKAVKDDCRLVLHGASGVPESQVQQAVGAGISKINYYSYMSTAVPPKLVEFINSSKEEVFYHELAVKAEEIIKDLSKHTMQVFMNKN</sequence>
<dbReference type="Proteomes" id="UP001501577">
    <property type="component" value="Unassembled WGS sequence"/>
</dbReference>
<organism evidence="2 3">
    <name type="scientific">Tetragenococcus solitarius</name>
    <dbReference type="NCBI Taxonomy" id="71453"/>
    <lineage>
        <taxon>Bacteria</taxon>
        <taxon>Bacillati</taxon>
        <taxon>Bacillota</taxon>
        <taxon>Bacilli</taxon>
        <taxon>Lactobacillales</taxon>
        <taxon>Enterococcaceae</taxon>
        <taxon>Tetragenococcus</taxon>
    </lineage>
</organism>
<dbReference type="InterPro" id="IPR013785">
    <property type="entry name" value="Aldolase_TIM"/>
</dbReference>
<dbReference type="Gene3D" id="3.20.20.70">
    <property type="entry name" value="Aldolase class I"/>
    <property type="match status" value="1"/>
</dbReference>
<dbReference type="PIRSF" id="PIRSF001359">
    <property type="entry name" value="F_bP_aldolase_II"/>
    <property type="match status" value="1"/>
</dbReference>
<comment type="caution">
    <text evidence="2">The sequence shown here is derived from an EMBL/GenBank/DDBJ whole genome shotgun (WGS) entry which is preliminary data.</text>
</comment>
<name>A0ABP6KM80_9ENTE</name>
<dbReference type="SUPFAM" id="SSF51569">
    <property type="entry name" value="Aldolase"/>
    <property type="match status" value="1"/>
</dbReference>
<dbReference type="InterPro" id="IPR050246">
    <property type="entry name" value="Class_II_FBP_aldolase"/>
</dbReference>
<gene>
    <name evidence="2" type="ORF">GCM10019998_07950</name>
</gene>
<reference evidence="3" key="1">
    <citation type="journal article" date="2019" name="Int. J. Syst. Evol. Microbiol.">
        <title>The Global Catalogue of Microorganisms (GCM) 10K type strain sequencing project: providing services to taxonomists for standard genome sequencing and annotation.</title>
        <authorList>
            <consortium name="The Broad Institute Genomics Platform"/>
            <consortium name="The Broad Institute Genome Sequencing Center for Infectious Disease"/>
            <person name="Wu L."/>
            <person name="Ma J."/>
        </authorList>
    </citation>
    <scope>NUCLEOTIDE SEQUENCE [LARGE SCALE GENOMIC DNA]</scope>
    <source>
        <strain evidence="3">JCM 8736</strain>
    </source>
</reference>
<evidence type="ECO:0000313" key="2">
    <source>
        <dbReference type="EMBL" id="GAA3014303.1"/>
    </source>
</evidence>
<dbReference type="PANTHER" id="PTHR30304:SF0">
    <property type="entry name" value="D-TAGATOSE-1,6-BISPHOSPHATE ALDOLASE SUBUNIT GATY-RELATED"/>
    <property type="match status" value="1"/>
</dbReference>
<dbReference type="RefSeq" id="WP_068709755.1">
    <property type="nucleotide sequence ID" value="NZ_BAAAXQ010000024.1"/>
</dbReference>
<dbReference type="Pfam" id="PF01116">
    <property type="entry name" value="F_bP_aldolase"/>
    <property type="match status" value="1"/>
</dbReference>
<accession>A0ABP6KM80</accession>
<evidence type="ECO:0000313" key="3">
    <source>
        <dbReference type="Proteomes" id="UP001501577"/>
    </source>
</evidence>